<evidence type="ECO:0000313" key="5">
    <source>
        <dbReference type="EMBL" id="EGL35113.1"/>
    </source>
</evidence>
<evidence type="ECO:0000259" key="4">
    <source>
        <dbReference type="Pfam" id="PF25137"/>
    </source>
</evidence>
<protein>
    <submittedName>
        <fullName evidence="5">Alcohol dehydrogenase, iron-dependent</fullName>
        <ecNumber evidence="5">1.1.1.1</ecNumber>
    </submittedName>
</protein>
<dbReference type="Gene3D" id="1.20.1090.10">
    <property type="entry name" value="Dehydroquinate synthase-like - alpha domain"/>
    <property type="match status" value="1"/>
</dbReference>
<dbReference type="Pfam" id="PF00465">
    <property type="entry name" value="Fe-ADH"/>
    <property type="match status" value="1"/>
</dbReference>
<organism evidence="5 6">
    <name type="scientific">Megasphaera lornae</name>
    <dbReference type="NCBI Taxonomy" id="1000568"/>
    <lineage>
        <taxon>Bacteria</taxon>
        <taxon>Bacillati</taxon>
        <taxon>Bacillota</taxon>
        <taxon>Negativicutes</taxon>
        <taxon>Veillonellales</taxon>
        <taxon>Veillonellaceae</taxon>
        <taxon>Megasphaera</taxon>
    </lineage>
</organism>
<evidence type="ECO:0000313" key="6">
    <source>
        <dbReference type="Proteomes" id="UP000004018"/>
    </source>
</evidence>
<dbReference type="InterPro" id="IPR039697">
    <property type="entry name" value="Alcohol_dehydrogenase_Fe"/>
</dbReference>
<dbReference type="Proteomes" id="UP000004018">
    <property type="component" value="Unassembled WGS sequence"/>
</dbReference>
<keyword evidence="2 5" id="KW-0560">Oxidoreductase</keyword>
<dbReference type="InterPro" id="IPR001670">
    <property type="entry name" value="ADH_Fe/GldA"/>
</dbReference>
<evidence type="ECO:0000256" key="2">
    <source>
        <dbReference type="ARBA" id="ARBA00023002"/>
    </source>
</evidence>
<keyword evidence="6" id="KW-1185">Reference proteome</keyword>
<sequence>MIELQLKPTLYTYESCREFVDDLHLGKGDLIVTNEYIYEPNFGNMDLDCAVIFQEKYGAGEPSDDMAEAMYRDMPKDVKRIIGIGGGTIMDLCKLFSLRKVSPILDLFDGITPLEKGKELILIPTTCGTGSEVTNVSVMALISRNTKKGIADDVLYADKAVLITQLLKTLPFKVFATSSIDALVHAVESALSPHSGPSFRLFSYHAIDLILRGYMKMREEGPEARIPIMKDFLLASNWAGIAFSIPGCAAVHAMSYPLGAKYHVPHGESNYAIFTGVMNCYMSIKSDGEIARLNQFIANILGCRPADVYTELENLLNTILPKKALHEYGVKQEELAEFADSVMKNQGRLMAHNFVELDYDKVYSIYKSLY</sequence>
<dbReference type="GO" id="GO:0004022">
    <property type="term" value="F:alcohol dehydrogenase (NAD+) activity"/>
    <property type="evidence" value="ECO:0007669"/>
    <property type="project" value="UniProtKB-EC"/>
</dbReference>
<proteinExistence type="inferred from homology"/>
<feature type="domain" description="Fe-containing alcohol dehydrogenase-like C-terminal" evidence="4">
    <location>
        <begin position="176"/>
        <end position="370"/>
    </location>
</feature>
<dbReference type="EC" id="1.1.1.1" evidence="5"/>
<dbReference type="SUPFAM" id="SSF56796">
    <property type="entry name" value="Dehydroquinate synthase-like"/>
    <property type="match status" value="1"/>
</dbReference>
<dbReference type="Gene3D" id="3.40.50.1970">
    <property type="match status" value="1"/>
</dbReference>
<dbReference type="PANTHER" id="PTHR11496">
    <property type="entry name" value="ALCOHOL DEHYDROGENASE"/>
    <property type="match status" value="1"/>
</dbReference>
<evidence type="ECO:0000256" key="1">
    <source>
        <dbReference type="ARBA" id="ARBA00007358"/>
    </source>
</evidence>
<reference evidence="5 6" key="1">
    <citation type="submission" date="2011-04" db="EMBL/GenBank/DDBJ databases">
        <authorList>
            <person name="Harkins D.M."/>
            <person name="Madupu R."/>
            <person name="Durkin A.S."/>
            <person name="Torralba M."/>
            <person name="Methe B."/>
            <person name="Sutton G.G."/>
            <person name="Nelson K.E."/>
        </authorList>
    </citation>
    <scope>NUCLEOTIDE SEQUENCE [LARGE SCALE GENOMIC DNA]</scope>
    <source>
        <strain evidence="5 6">UPII 199-6</strain>
    </source>
</reference>
<dbReference type="InterPro" id="IPR056798">
    <property type="entry name" value="ADH_Fe_C"/>
</dbReference>
<accession>A0ABN0CYS8</accession>
<feature type="domain" description="Alcohol dehydrogenase iron-type/glycerol dehydrogenase GldA" evidence="3">
    <location>
        <begin position="49"/>
        <end position="162"/>
    </location>
</feature>
<dbReference type="CDD" id="cd14860">
    <property type="entry name" value="4HBD_NAD"/>
    <property type="match status" value="1"/>
</dbReference>
<dbReference type="RefSeq" id="WP_007391805.1">
    <property type="nucleotide sequence ID" value="NZ_AFIJ01000045.1"/>
</dbReference>
<comment type="similarity">
    <text evidence="1">Belongs to the iron-containing alcohol dehydrogenase family.</text>
</comment>
<name>A0ABN0CYS8_9FIRM</name>
<comment type="caution">
    <text evidence="5">The sequence shown here is derived from an EMBL/GenBank/DDBJ whole genome shotgun (WGS) entry which is preliminary data.</text>
</comment>
<dbReference type="Pfam" id="PF25137">
    <property type="entry name" value="ADH_Fe_C"/>
    <property type="match status" value="1"/>
</dbReference>
<evidence type="ECO:0000259" key="3">
    <source>
        <dbReference type="Pfam" id="PF00465"/>
    </source>
</evidence>
<gene>
    <name evidence="5" type="ORF">HMPREF1039_0590</name>
</gene>
<dbReference type="PANTHER" id="PTHR11496:SF102">
    <property type="entry name" value="ALCOHOL DEHYDROGENASE 4"/>
    <property type="match status" value="1"/>
</dbReference>
<dbReference type="EMBL" id="AFIJ01000045">
    <property type="protein sequence ID" value="EGL35113.1"/>
    <property type="molecule type" value="Genomic_DNA"/>
</dbReference>